<evidence type="ECO:0000313" key="3">
    <source>
        <dbReference type="Proteomes" id="UP000198287"/>
    </source>
</evidence>
<evidence type="ECO:0000313" key="2">
    <source>
        <dbReference type="EMBL" id="OXA54320.1"/>
    </source>
</evidence>
<reference evidence="2 3" key="1">
    <citation type="submission" date="2015-12" db="EMBL/GenBank/DDBJ databases">
        <title>The genome of Folsomia candida.</title>
        <authorList>
            <person name="Faddeeva A."/>
            <person name="Derks M.F."/>
            <person name="Anvar Y."/>
            <person name="Smit S."/>
            <person name="Van Straalen N."/>
            <person name="Roelofs D."/>
        </authorList>
    </citation>
    <scope>NUCLEOTIDE SEQUENCE [LARGE SCALE GENOMIC DNA]</scope>
    <source>
        <strain evidence="2 3">VU population</strain>
        <tissue evidence="2">Whole body</tissue>
    </source>
</reference>
<dbReference type="Proteomes" id="UP000198287">
    <property type="component" value="Unassembled WGS sequence"/>
</dbReference>
<dbReference type="AlphaFoldDB" id="A0A226EA86"/>
<evidence type="ECO:0000256" key="1">
    <source>
        <dbReference type="SAM" id="MobiDB-lite"/>
    </source>
</evidence>
<feature type="compositionally biased region" description="Low complexity" evidence="1">
    <location>
        <begin position="181"/>
        <end position="192"/>
    </location>
</feature>
<feature type="region of interest" description="Disordered" evidence="1">
    <location>
        <begin position="71"/>
        <end position="143"/>
    </location>
</feature>
<name>A0A226EA86_FOLCA</name>
<dbReference type="EMBL" id="LNIX01000005">
    <property type="protein sequence ID" value="OXA54320.1"/>
    <property type="molecule type" value="Genomic_DNA"/>
</dbReference>
<feature type="region of interest" description="Disordered" evidence="1">
    <location>
        <begin position="387"/>
        <end position="407"/>
    </location>
</feature>
<gene>
    <name evidence="2" type="ORF">Fcan01_11450</name>
</gene>
<feature type="compositionally biased region" description="Polar residues" evidence="1">
    <location>
        <begin position="127"/>
        <end position="138"/>
    </location>
</feature>
<keyword evidence="3" id="KW-1185">Reference proteome</keyword>
<evidence type="ECO:0008006" key="4">
    <source>
        <dbReference type="Google" id="ProtNLM"/>
    </source>
</evidence>
<accession>A0A226EA86</accession>
<dbReference type="OMA" id="QNTESHF"/>
<comment type="caution">
    <text evidence="2">The sequence shown here is derived from an EMBL/GenBank/DDBJ whole genome shotgun (WGS) entry which is preliminary data.</text>
</comment>
<dbReference type="PANTHER" id="PTHR34153">
    <property type="entry name" value="SI:CH211-262H13.3-RELATED-RELATED"/>
    <property type="match status" value="1"/>
</dbReference>
<dbReference type="PANTHER" id="PTHR34153:SF2">
    <property type="entry name" value="SI:CH211-262H13.3-RELATED"/>
    <property type="match status" value="1"/>
</dbReference>
<feature type="compositionally biased region" description="Polar residues" evidence="1">
    <location>
        <begin position="158"/>
        <end position="175"/>
    </location>
</feature>
<protein>
    <recommendedName>
        <fullName evidence="4">DUF4806 domain-containing protein</fullName>
    </recommendedName>
</protein>
<dbReference type="OrthoDB" id="6784356at2759"/>
<proteinExistence type="predicted"/>
<organism evidence="2 3">
    <name type="scientific">Folsomia candida</name>
    <name type="common">Springtail</name>
    <dbReference type="NCBI Taxonomy" id="158441"/>
    <lineage>
        <taxon>Eukaryota</taxon>
        <taxon>Metazoa</taxon>
        <taxon>Ecdysozoa</taxon>
        <taxon>Arthropoda</taxon>
        <taxon>Hexapoda</taxon>
        <taxon>Collembola</taxon>
        <taxon>Entomobryomorpha</taxon>
        <taxon>Isotomoidea</taxon>
        <taxon>Isotomidae</taxon>
        <taxon>Proisotominae</taxon>
        <taxon>Folsomia</taxon>
    </lineage>
</organism>
<feature type="compositionally biased region" description="Low complexity" evidence="1">
    <location>
        <begin position="398"/>
        <end position="407"/>
    </location>
</feature>
<sequence length="407" mass="46003">MFQVLEFHDDSGISIGIIPASWYIEAKGESYWPPVKNPNTFVKALKLPQASWQRCRARILKSYDTYEEASKNLSKHELQSDVTSESEEETSQKHKRASKPPDRYSYGVKDKPSKLGDFPKLGLAPYSGTSRDVSNQIESPDISMPRSIEIEADGINNDCNVAAQSNPGDDYQNTESHFESRPQQTETTPTSTQNEYRKGSHNLLGFCCQLTNRFNEAPGSSTGLERHDLTEDFIQQHATPIELLRILVQDVKMIKTFLGNLDRKVTRLSNGEDLDKDRTEYTLPDQFNDLEAFLAFDKSIEKTDKDVKRKLTLCGGNSVGETVGRMLKRVMSDSLAKKFSLWGKRDNINFSKTNLYSIVKFIVLRKSSLGGDEKSIEHAVSEWFRHASDRANPKPKKSLQSPQPSPL</sequence>
<feature type="region of interest" description="Disordered" evidence="1">
    <location>
        <begin position="158"/>
        <end position="196"/>
    </location>
</feature>